<comment type="subunit">
    <text evidence="18">Homotetramer. Interacts with TPPP; the interaction is direct. Interacts (when S-nitrosylated) with SIAH1; leading to nuclear translocation. Interacts with RILPL1/GOSPEL, leading to prevent the interaction between GAPDH and SIAH1 and prevent nuclear translocation. Interacts with CHP1; the interaction increases the binding of CHP1 with microtubules. Associates with microtubules. Interacts with EIF1AD, USP25, PRKCI and WARS1. Interacts with phosphorylated RPL13A; inhibited by oxidatively-modified low-densitity lipoprotein (LDL(ox)). Component of the GAIT complex. Interacts with FKBP6; leading to inhibit GAPDH catalytic activity. Interacts with TRAF2, promoting TRAF2 ubiquitination. Interacts with TRAF3, promoting TRAF3 ubiquitination.</text>
</comment>
<evidence type="ECO:0000256" key="11">
    <source>
        <dbReference type="ARBA" id="ARBA00022845"/>
    </source>
</evidence>
<reference evidence="23" key="1">
    <citation type="submission" date="2011-03" db="EMBL/GenBank/DDBJ databases">
        <title>Version 3 of the genome sequence of Otolemur garnettii (Bushbaby).</title>
        <authorList>
            <consortium name="The Broad Institute Genome Sequencing Platform"/>
            <person name="Di Palma F."/>
            <person name="Johnson J."/>
            <person name="Lander E.S."/>
            <person name="Lindblad-Toh K."/>
            <person name="Jaffe D.B."/>
            <person name="Gnerre S."/>
            <person name="MacCallum I."/>
            <person name="Przybylski D."/>
            <person name="Ribeiro F.J."/>
            <person name="Burton J.N."/>
            <person name="Walker B.J."/>
            <person name="Sharpe T."/>
            <person name="Hall G."/>
        </authorList>
    </citation>
    <scope>NUCLEOTIDE SEQUENCE [LARGE SCALE GENOMIC DNA]</scope>
</reference>
<name>H0XMU2_OTOGA</name>
<keyword evidence="15" id="KW-0206">Cytoskeleton</keyword>
<feature type="domain" description="Glyceraldehyde 3-phosphate dehydrogenase catalytic" evidence="21">
    <location>
        <begin position="72"/>
        <end position="122"/>
    </location>
</feature>
<dbReference type="STRING" id="30611.ENSOGAP00000017433"/>
<evidence type="ECO:0000256" key="16">
    <source>
        <dbReference type="ARBA" id="ARBA00023242"/>
    </source>
</evidence>
<reference evidence="22" key="3">
    <citation type="submission" date="2025-09" db="UniProtKB">
        <authorList>
            <consortium name="Ensembl"/>
        </authorList>
    </citation>
    <scope>IDENTIFICATION</scope>
</reference>
<dbReference type="GO" id="GO:0005829">
    <property type="term" value="C:cytosol"/>
    <property type="evidence" value="ECO:0007669"/>
    <property type="project" value="UniProtKB-SubCell"/>
</dbReference>
<evidence type="ECO:0000256" key="18">
    <source>
        <dbReference type="ARBA" id="ARBA00046997"/>
    </source>
</evidence>
<evidence type="ECO:0000256" key="9">
    <source>
        <dbReference type="ARBA" id="ARBA00022703"/>
    </source>
</evidence>
<keyword evidence="14" id="KW-0324">Glycolysis</keyword>
<evidence type="ECO:0000256" key="1">
    <source>
        <dbReference type="ARBA" id="ARBA00004123"/>
    </source>
</evidence>
<keyword evidence="9" id="KW-0053">Apoptosis</keyword>
<evidence type="ECO:0000313" key="22">
    <source>
        <dbReference type="Ensembl" id="ENSOGAP00000017433.1"/>
    </source>
</evidence>
<dbReference type="GO" id="GO:0004365">
    <property type="term" value="F:glyceraldehyde-3-phosphate dehydrogenase (NAD+) (phosphorylating) activity"/>
    <property type="evidence" value="ECO:0007669"/>
    <property type="project" value="UniProtKB-EC"/>
</dbReference>
<evidence type="ECO:0000256" key="4">
    <source>
        <dbReference type="ARBA" id="ARBA00004869"/>
    </source>
</evidence>
<dbReference type="eggNOG" id="KOG0657">
    <property type="taxonomic scope" value="Eukaryota"/>
</dbReference>
<dbReference type="GO" id="GO:0006096">
    <property type="term" value="P:glycolytic process"/>
    <property type="evidence" value="ECO:0007669"/>
    <property type="project" value="UniProtKB-KW"/>
</dbReference>
<evidence type="ECO:0000256" key="19">
    <source>
        <dbReference type="ARBA" id="ARBA00047698"/>
    </source>
</evidence>
<dbReference type="Ensembl" id="ENSOGAT00000031497.1">
    <property type="protein sequence ID" value="ENSOGAP00000017433.1"/>
    <property type="gene ID" value="ENSOGAG00000032440.1"/>
</dbReference>
<evidence type="ECO:0000256" key="3">
    <source>
        <dbReference type="ARBA" id="ARBA00004514"/>
    </source>
</evidence>
<protein>
    <recommendedName>
        <fullName evidence="6">glyceraldehyde-3-phosphate dehydrogenase (phosphorylating)</fullName>
        <ecNumber evidence="6">1.2.1.12</ecNumber>
    </recommendedName>
    <alternativeName>
        <fullName evidence="17">Peptidyl-cysteine S-nitrosylase GAPDH</fullName>
    </alternativeName>
</protein>
<dbReference type="PANTHER" id="PTHR10836:SF111">
    <property type="entry name" value="GLYCERALDEHYDE-3-PHOSPHATE DEHYDROGENASE"/>
    <property type="match status" value="1"/>
</dbReference>
<comment type="subcellular location">
    <subcellularLocation>
        <location evidence="2">Cytoplasm</location>
        <location evidence="2">Cytoskeleton</location>
    </subcellularLocation>
    <subcellularLocation>
        <location evidence="3">Cytoplasm</location>
        <location evidence="3">Cytosol</location>
    </subcellularLocation>
    <subcellularLocation>
        <location evidence="1">Nucleus</location>
    </subcellularLocation>
</comment>
<dbReference type="Proteomes" id="UP000005225">
    <property type="component" value="Unassembled WGS sequence"/>
</dbReference>
<keyword evidence="11" id="KW-0810">Translation regulation</keyword>
<evidence type="ECO:0000313" key="23">
    <source>
        <dbReference type="Proteomes" id="UP000005225"/>
    </source>
</evidence>
<dbReference type="Gene3D" id="3.30.360.10">
    <property type="entry name" value="Dihydrodipicolinate Reductase, domain 2"/>
    <property type="match status" value="1"/>
</dbReference>
<evidence type="ECO:0000256" key="6">
    <source>
        <dbReference type="ARBA" id="ARBA00013119"/>
    </source>
</evidence>
<proteinExistence type="inferred from homology"/>
<keyword evidence="10" id="KW-0702">S-nitrosylation</keyword>
<evidence type="ECO:0000256" key="15">
    <source>
        <dbReference type="ARBA" id="ARBA00023212"/>
    </source>
</evidence>
<keyword evidence="12" id="KW-0560">Oxidoreductase</keyword>
<dbReference type="InterPro" id="IPR020831">
    <property type="entry name" value="GlycerAld/Erythrose_P_DH"/>
</dbReference>
<evidence type="ECO:0000256" key="2">
    <source>
        <dbReference type="ARBA" id="ARBA00004245"/>
    </source>
</evidence>
<reference evidence="22" key="2">
    <citation type="submission" date="2025-08" db="UniProtKB">
        <authorList>
            <consortium name="Ensembl"/>
        </authorList>
    </citation>
    <scope>IDENTIFICATION</scope>
</reference>
<comment type="catalytic activity">
    <reaction evidence="20">
        <text>S-nitroso-L-cysteinyl-[GAPDH] + L-cysteinyl-[protein] = L-cysteinyl-[GAPDH] + S-nitroso-L-cysteinyl-[protein]</text>
        <dbReference type="Rhea" id="RHEA:66684"/>
        <dbReference type="Rhea" id="RHEA-COMP:10131"/>
        <dbReference type="Rhea" id="RHEA-COMP:17089"/>
        <dbReference type="Rhea" id="RHEA-COMP:17090"/>
        <dbReference type="Rhea" id="RHEA-COMP:17091"/>
        <dbReference type="ChEBI" id="CHEBI:29950"/>
        <dbReference type="ChEBI" id="CHEBI:149494"/>
    </reaction>
    <physiologicalReaction direction="left-to-right" evidence="20">
        <dbReference type="Rhea" id="RHEA:66685"/>
    </physiologicalReaction>
</comment>
<evidence type="ECO:0000256" key="20">
    <source>
        <dbReference type="ARBA" id="ARBA00048005"/>
    </source>
</evidence>
<dbReference type="EMBL" id="AAQR03017035">
    <property type="status" value="NOT_ANNOTATED_CDS"/>
    <property type="molecule type" value="Genomic_DNA"/>
</dbReference>
<evidence type="ECO:0000256" key="17">
    <source>
        <dbReference type="ARBA" id="ARBA00031890"/>
    </source>
</evidence>
<dbReference type="InterPro" id="IPR036291">
    <property type="entry name" value="NAD(P)-bd_dom_sf"/>
</dbReference>
<dbReference type="HOGENOM" id="CLU_030140_0_0_1"/>
<evidence type="ECO:0000256" key="14">
    <source>
        <dbReference type="ARBA" id="ARBA00023152"/>
    </source>
</evidence>
<comment type="similarity">
    <text evidence="5">Belongs to the glyceraldehyde-3-phosphate dehydrogenase family.</text>
</comment>
<evidence type="ECO:0000256" key="12">
    <source>
        <dbReference type="ARBA" id="ARBA00023002"/>
    </source>
</evidence>
<sequence length="221" mass="24118">TTIKWGKAGTDYIVELTGIFTTMEKSGAHLRLVSKGLPADIPIFVTCVNHRSENNLTIVSSISFTTNCLAKLATVHASLLSNMDSPSWKIWCNGCGSPENIIPASTGAAKGMGKVIPEMNGKPTHWHSLLSLHCKCVRVFHILGPSRRWGSRQEGPLKDIGGYTEHQVTTYFSSDNHSSTFDAGAGIALDDHFFKVIAWCDNEFAYSNIVVDFMALRSSSP</sequence>
<keyword evidence="7" id="KW-0963">Cytoplasm</keyword>
<keyword evidence="13" id="KW-0520">NAD</keyword>
<dbReference type="SUPFAM" id="SSF55347">
    <property type="entry name" value="Glyceraldehyde-3-phosphate dehydrogenase-like, C-terminal domain"/>
    <property type="match status" value="1"/>
</dbReference>
<dbReference type="GO" id="GO:0005634">
    <property type="term" value="C:nucleus"/>
    <property type="evidence" value="ECO:0007669"/>
    <property type="project" value="UniProtKB-SubCell"/>
</dbReference>
<comment type="pathway">
    <text evidence="4">Carbohydrate degradation; glycolysis; pyruvate from D-glyceraldehyde 3-phosphate: step 1/5.</text>
</comment>
<dbReference type="GO" id="GO:0006915">
    <property type="term" value="P:apoptotic process"/>
    <property type="evidence" value="ECO:0007669"/>
    <property type="project" value="UniProtKB-KW"/>
</dbReference>
<dbReference type="GO" id="GO:0016740">
    <property type="term" value="F:transferase activity"/>
    <property type="evidence" value="ECO:0007669"/>
    <property type="project" value="UniProtKB-KW"/>
</dbReference>
<evidence type="ECO:0000256" key="5">
    <source>
        <dbReference type="ARBA" id="ARBA00007406"/>
    </source>
</evidence>
<evidence type="ECO:0000256" key="10">
    <source>
        <dbReference type="ARBA" id="ARBA00022799"/>
    </source>
</evidence>
<dbReference type="EC" id="1.2.1.12" evidence="6"/>
<dbReference type="GO" id="GO:0005856">
    <property type="term" value="C:cytoskeleton"/>
    <property type="evidence" value="ECO:0007669"/>
    <property type="project" value="UniProtKB-SubCell"/>
</dbReference>
<keyword evidence="16" id="KW-0539">Nucleus</keyword>
<keyword evidence="23" id="KW-1185">Reference proteome</keyword>
<dbReference type="GeneTree" id="ENSGT00940000153112"/>
<dbReference type="AlphaFoldDB" id="H0XMU2"/>
<dbReference type="GO" id="GO:0006417">
    <property type="term" value="P:regulation of translation"/>
    <property type="evidence" value="ECO:0007669"/>
    <property type="project" value="UniProtKB-KW"/>
</dbReference>
<organism evidence="22 23">
    <name type="scientific">Otolemur garnettii</name>
    <name type="common">Small-eared galago</name>
    <name type="synonym">Garnett's greater bushbaby</name>
    <dbReference type="NCBI Taxonomy" id="30611"/>
    <lineage>
        <taxon>Eukaryota</taxon>
        <taxon>Metazoa</taxon>
        <taxon>Chordata</taxon>
        <taxon>Craniata</taxon>
        <taxon>Vertebrata</taxon>
        <taxon>Euteleostomi</taxon>
        <taxon>Mammalia</taxon>
        <taxon>Eutheria</taxon>
        <taxon>Euarchontoglires</taxon>
        <taxon>Primates</taxon>
        <taxon>Strepsirrhini</taxon>
        <taxon>Lorisiformes</taxon>
        <taxon>Galagidae</taxon>
        <taxon>Otolemur</taxon>
    </lineage>
</organism>
<dbReference type="SUPFAM" id="SSF51735">
    <property type="entry name" value="NAD(P)-binding Rossmann-fold domains"/>
    <property type="match status" value="1"/>
</dbReference>
<comment type="catalytic activity">
    <reaction evidence="19">
        <text>D-glyceraldehyde 3-phosphate + phosphate + NAD(+) = (2R)-3-phospho-glyceroyl phosphate + NADH + H(+)</text>
        <dbReference type="Rhea" id="RHEA:10300"/>
        <dbReference type="ChEBI" id="CHEBI:15378"/>
        <dbReference type="ChEBI" id="CHEBI:43474"/>
        <dbReference type="ChEBI" id="CHEBI:57540"/>
        <dbReference type="ChEBI" id="CHEBI:57604"/>
        <dbReference type="ChEBI" id="CHEBI:57945"/>
        <dbReference type="ChEBI" id="CHEBI:59776"/>
        <dbReference type="EC" id="1.2.1.12"/>
    </reaction>
</comment>
<dbReference type="PANTHER" id="PTHR10836">
    <property type="entry name" value="GLYCERALDEHYDE 3-PHOSPHATE DEHYDROGENASE"/>
    <property type="match status" value="1"/>
</dbReference>
<evidence type="ECO:0000259" key="21">
    <source>
        <dbReference type="Pfam" id="PF02800"/>
    </source>
</evidence>
<dbReference type="InterPro" id="IPR020829">
    <property type="entry name" value="GlycerAld_3-P_DH_cat"/>
</dbReference>
<accession>H0XMU2</accession>
<dbReference type="InParanoid" id="H0XMU2"/>
<dbReference type="Gene3D" id="3.40.50.720">
    <property type="entry name" value="NAD(P)-binding Rossmann-like Domain"/>
    <property type="match status" value="2"/>
</dbReference>
<evidence type="ECO:0000256" key="13">
    <source>
        <dbReference type="ARBA" id="ARBA00023027"/>
    </source>
</evidence>
<evidence type="ECO:0000256" key="7">
    <source>
        <dbReference type="ARBA" id="ARBA00022490"/>
    </source>
</evidence>
<keyword evidence="8" id="KW-0808">Transferase</keyword>
<dbReference type="Pfam" id="PF02800">
    <property type="entry name" value="Gp_dh_C"/>
    <property type="match status" value="1"/>
</dbReference>
<evidence type="ECO:0000256" key="8">
    <source>
        <dbReference type="ARBA" id="ARBA00022679"/>
    </source>
</evidence>